<evidence type="ECO:0000256" key="3">
    <source>
        <dbReference type="ARBA" id="ARBA00012387"/>
    </source>
</evidence>
<evidence type="ECO:0000256" key="1">
    <source>
        <dbReference type="ARBA" id="ARBA00004823"/>
    </source>
</evidence>
<dbReference type="GO" id="GO:0005525">
    <property type="term" value="F:GTP binding"/>
    <property type="evidence" value="ECO:0007669"/>
    <property type="project" value="UniProtKB-KW"/>
</dbReference>
<evidence type="ECO:0000256" key="5">
    <source>
        <dbReference type="ARBA" id="ARBA00022695"/>
    </source>
</evidence>
<reference evidence="13" key="2">
    <citation type="submission" date="2020-02" db="EMBL/GenBank/DDBJ databases">
        <title>Using affinity propagation clustering for identifying bacterial clades and subclades with whole-genome sequences of Francisella tularensis.</title>
        <authorList>
            <person name="Homeier-Bachmann T."/>
            <person name="Abdel-Glil M.Y."/>
            <person name="Hackbart A."/>
            <person name="Hotzel H."/>
            <person name="Tomaso H."/>
        </authorList>
    </citation>
    <scope>NUCLEOTIDE SEQUENCE</scope>
    <source>
        <strain evidence="13">15T0085</strain>
    </source>
</reference>
<dbReference type="InterPro" id="IPR011051">
    <property type="entry name" value="RmlC_Cupin_sf"/>
</dbReference>
<dbReference type="GO" id="GO:0004475">
    <property type="term" value="F:mannose-1-phosphate guanylyltransferase (GTP) activity"/>
    <property type="evidence" value="ECO:0007669"/>
    <property type="project" value="UniProtKB-EC"/>
</dbReference>
<dbReference type="InterPro" id="IPR006375">
    <property type="entry name" value="Man1P_GuaTrfase/Man6P_Isoase"/>
</dbReference>
<dbReference type="SUPFAM" id="SSF53448">
    <property type="entry name" value="Nucleotide-diphospho-sugar transferases"/>
    <property type="match status" value="1"/>
</dbReference>
<dbReference type="GO" id="GO:0009298">
    <property type="term" value="P:GDP-mannose biosynthetic process"/>
    <property type="evidence" value="ECO:0007669"/>
    <property type="project" value="UniProtKB-UniPathway"/>
</dbReference>
<evidence type="ECO:0000256" key="2">
    <source>
        <dbReference type="ARBA" id="ARBA00006115"/>
    </source>
</evidence>
<accession>A0A0B3VBX4</accession>
<dbReference type="KEGG" id="ftv:CH67_922"/>
<sequence>MITPIILSGGSGSRLWPLSREASPKQFIGLVDEHSLLENTIKRLDNVKDITSPVVVCNESHRFQVAEVLRKINKKGDILLEPLARNTAPAIALAALHLATNDPNTIMLVLAADHHIENLEIFHQAIEKAQQKVIKDDSLVTFGITPTCPHEGYGYIKQGVQTTVNGVYKVDKFVEKPSAVVAQEYLDSGKYYWNSGMFMFTARAYLEALEKLQPEIYRGCEKTYQKSQQDLDFVRFDKQSFTLVQSQSIDYAVMEKATNVAIVPMQQSGWSDVGSWDSLYDIAAKDSCGNVVIGDVITSNVKNSYLRSHDRLLAAVGVNDLIIVETADAILVADKNKTQDVKKIVEVLKIQQRSELLQHKQIYKSWGSATILEDKSGYKIQAIQLEPGKKLSLQQHYHRSEHWIVISGTATVTIGTTKSIVRPNESVYIKIGESHRLENNGKIPVILIEVQVGEYISEDDIVRLDTSS</sequence>
<evidence type="ECO:0000259" key="10">
    <source>
        <dbReference type="Pfam" id="PF00483"/>
    </source>
</evidence>
<name>A0A0B3VBX4_FRATU</name>
<dbReference type="OMA" id="WPMSTPE"/>
<dbReference type="RefSeq" id="WP_010030750.1">
    <property type="nucleotide sequence ID" value="NZ_CP009693.1"/>
</dbReference>
<dbReference type="EC" id="2.7.7.13" evidence="3"/>
<organism evidence="13">
    <name type="scientific">Francisella tularensis subsp. holarctica</name>
    <dbReference type="NCBI Taxonomy" id="119857"/>
    <lineage>
        <taxon>Bacteria</taxon>
        <taxon>Pseudomonadati</taxon>
        <taxon>Pseudomonadota</taxon>
        <taxon>Gammaproteobacteria</taxon>
        <taxon>Thiotrichales</taxon>
        <taxon>Francisellaceae</taxon>
        <taxon>Francisella</taxon>
    </lineage>
</organism>
<evidence type="ECO:0000256" key="9">
    <source>
        <dbReference type="RuleBase" id="RU004190"/>
    </source>
</evidence>
<dbReference type="Pfam" id="PF00483">
    <property type="entry name" value="NTP_transferase"/>
    <property type="match status" value="1"/>
</dbReference>
<keyword evidence="4 13" id="KW-0808">Transferase</keyword>
<dbReference type="GO" id="GO:0000271">
    <property type="term" value="P:polysaccharide biosynthetic process"/>
    <property type="evidence" value="ECO:0007669"/>
    <property type="project" value="InterPro"/>
</dbReference>
<comment type="caution">
    <text evidence="13">The sequence shown here is derived from an EMBL/GenBank/DDBJ whole genome shotgun (WGS) entry which is preliminary data.</text>
</comment>
<evidence type="ECO:0000256" key="6">
    <source>
        <dbReference type="ARBA" id="ARBA00022741"/>
    </source>
</evidence>
<dbReference type="NCBIfam" id="TIGR01479">
    <property type="entry name" value="GMP_PMI"/>
    <property type="match status" value="1"/>
</dbReference>
<evidence type="ECO:0000256" key="4">
    <source>
        <dbReference type="ARBA" id="ARBA00022679"/>
    </source>
</evidence>
<dbReference type="InterPro" id="IPR001538">
    <property type="entry name" value="Man6P_isomerase-2_C"/>
</dbReference>
<dbReference type="InterPro" id="IPR005835">
    <property type="entry name" value="NTP_transferase_dom"/>
</dbReference>
<dbReference type="InterPro" id="IPR014710">
    <property type="entry name" value="RmlC-like_jellyroll"/>
</dbReference>
<dbReference type="FunFam" id="2.60.120.10:FF:000032">
    <property type="entry name" value="Mannose-1-phosphate guanylyltransferase/mannose-6-phosphate isomerase"/>
    <property type="match status" value="1"/>
</dbReference>
<evidence type="ECO:0000259" key="11">
    <source>
        <dbReference type="Pfam" id="PF01050"/>
    </source>
</evidence>
<comment type="catalytic activity">
    <reaction evidence="8">
        <text>alpha-D-mannose 1-phosphate + GTP + H(+) = GDP-alpha-D-mannose + diphosphate</text>
        <dbReference type="Rhea" id="RHEA:15229"/>
        <dbReference type="ChEBI" id="CHEBI:15378"/>
        <dbReference type="ChEBI" id="CHEBI:33019"/>
        <dbReference type="ChEBI" id="CHEBI:37565"/>
        <dbReference type="ChEBI" id="CHEBI:57527"/>
        <dbReference type="ChEBI" id="CHEBI:58409"/>
        <dbReference type="EC" id="2.7.7.13"/>
    </reaction>
</comment>
<reference evidence="13" key="1">
    <citation type="submission" date="2019-08" db="EMBL/GenBank/DDBJ databases">
        <authorList>
            <person name="Busch A."/>
        </authorList>
    </citation>
    <scope>NUCLEOTIDE SEQUENCE</scope>
    <source>
        <strain evidence="13">15T0085</strain>
    </source>
</reference>
<dbReference type="eggNOG" id="COG0662">
    <property type="taxonomic scope" value="Bacteria"/>
</dbReference>
<dbReference type="InterPro" id="IPR054566">
    <property type="entry name" value="ManC/GMP-like_b-helix"/>
</dbReference>
<evidence type="ECO:0000259" key="12">
    <source>
        <dbReference type="Pfam" id="PF22640"/>
    </source>
</evidence>
<keyword evidence="13" id="KW-0413">Isomerase</keyword>
<feature type="domain" description="Mannose-6-phosphate isomerase type II C-terminal" evidence="11">
    <location>
        <begin position="352"/>
        <end position="465"/>
    </location>
</feature>
<keyword evidence="5 13" id="KW-0548">Nucleotidyltransferase</keyword>
<dbReference type="AlphaFoldDB" id="A0A0B3VBX4"/>
<dbReference type="Gene3D" id="2.60.120.10">
    <property type="entry name" value="Jelly Rolls"/>
    <property type="match status" value="1"/>
</dbReference>
<dbReference type="EMBL" id="JAAGJP010000071">
    <property type="protein sequence ID" value="NDS68990.1"/>
    <property type="molecule type" value="Genomic_DNA"/>
</dbReference>
<evidence type="ECO:0000256" key="8">
    <source>
        <dbReference type="ARBA" id="ARBA00047343"/>
    </source>
</evidence>
<feature type="domain" description="Nucleotidyl transferase" evidence="10">
    <location>
        <begin position="4"/>
        <end position="286"/>
    </location>
</feature>
<evidence type="ECO:0000313" key="13">
    <source>
        <dbReference type="EMBL" id="NDS68990.1"/>
    </source>
</evidence>
<dbReference type="Pfam" id="PF01050">
    <property type="entry name" value="MannoseP_isomer"/>
    <property type="match status" value="1"/>
</dbReference>
<dbReference type="KEGG" id="ftc:DA46_74"/>
<keyword evidence="7" id="KW-0342">GTP-binding</keyword>
<dbReference type="CDD" id="cd02509">
    <property type="entry name" value="GDP-M1P_Guanylyltransferase"/>
    <property type="match status" value="1"/>
</dbReference>
<dbReference type="InterPro" id="IPR049577">
    <property type="entry name" value="GMPP_N"/>
</dbReference>
<comment type="pathway">
    <text evidence="1">Nucleotide-sugar biosynthesis; GDP-alpha-D-mannose biosynthesis; GDP-alpha-D-mannose from alpha-D-mannose 1-phosphate (GTP route): step 1/1.</text>
</comment>
<keyword evidence="6" id="KW-0547">Nucleotide-binding</keyword>
<dbReference type="eggNOG" id="COG0836">
    <property type="taxonomic scope" value="Bacteria"/>
</dbReference>
<dbReference type="KEGG" id="ftz:CH68_656"/>
<dbReference type="GO" id="GO:0016853">
    <property type="term" value="F:isomerase activity"/>
    <property type="evidence" value="ECO:0007669"/>
    <property type="project" value="UniProtKB-KW"/>
</dbReference>
<dbReference type="InterPro" id="IPR029044">
    <property type="entry name" value="Nucleotide-diphossugar_trans"/>
</dbReference>
<dbReference type="UniPathway" id="UPA00126">
    <property type="reaction ID" value="UER00930"/>
</dbReference>
<dbReference type="InterPro" id="IPR051161">
    <property type="entry name" value="Mannose-6P_isomerase_type2"/>
</dbReference>
<dbReference type="Pfam" id="PF22640">
    <property type="entry name" value="ManC_GMP_beta-helix"/>
    <property type="match status" value="1"/>
</dbReference>
<dbReference type="CDD" id="cd02213">
    <property type="entry name" value="cupin_PMI_typeII_C"/>
    <property type="match status" value="1"/>
</dbReference>
<dbReference type="PANTHER" id="PTHR46390:SF1">
    <property type="entry name" value="MANNOSE-1-PHOSPHATE GUANYLYLTRANSFERASE"/>
    <property type="match status" value="1"/>
</dbReference>
<dbReference type="HOGENOM" id="CLU_035527_1_0_6"/>
<evidence type="ECO:0000256" key="7">
    <source>
        <dbReference type="ARBA" id="ARBA00023134"/>
    </source>
</evidence>
<dbReference type="FunFam" id="3.90.550.10:FF:000046">
    <property type="entry name" value="Mannose-1-phosphate guanylyltransferase (GDP)"/>
    <property type="match status" value="1"/>
</dbReference>
<dbReference type="Gene3D" id="3.90.550.10">
    <property type="entry name" value="Spore Coat Polysaccharide Biosynthesis Protein SpsA, Chain A"/>
    <property type="match status" value="1"/>
</dbReference>
<proteinExistence type="inferred from homology"/>
<protein>
    <recommendedName>
        <fullName evidence="3">mannose-1-phosphate guanylyltransferase</fullName>
        <ecNumber evidence="3">2.7.7.13</ecNumber>
    </recommendedName>
</protein>
<gene>
    <name evidence="13" type="ORF">FWI86_08380</name>
</gene>
<dbReference type="SUPFAM" id="SSF51182">
    <property type="entry name" value="RmlC-like cupins"/>
    <property type="match status" value="1"/>
</dbReference>
<dbReference type="PANTHER" id="PTHR46390">
    <property type="entry name" value="MANNOSE-1-PHOSPHATE GUANYLYLTRANSFERASE"/>
    <property type="match status" value="1"/>
</dbReference>
<comment type="similarity">
    <text evidence="2 9">Belongs to the mannose-6-phosphate isomerase type 2 family.</text>
</comment>
<feature type="domain" description="MannoseP isomerase/GMP-like beta-helix" evidence="12">
    <location>
        <begin position="295"/>
        <end position="348"/>
    </location>
</feature>